<dbReference type="Gene3D" id="1.25.10.10">
    <property type="entry name" value="Leucine-rich Repeat Variant"/>
    <property type="match status" value="2"/>
</dbReference>
<dbReference type="InterPro" id="IPR011989">
    <property type="entry name" value="ARM-like"/>
</dbReference>
<evidence type="ECO:0000259" key="1">
    <source>
        <dbReference type="Pfam" id="PF23568"/>
    </source>
</evidence>
<protein>
    <submittedName>
        <fullName evidence="4">E3 ubiquitin-protein ligase LIN</fullName>
    </submittedName>
</protein>
<dbReference type="InterPro" id="IPR056512">
    <property type="entry name" value="LIN_N"/>
</dbReference>
<keyword evidence="5" id="KW-1185">Reference proteome</keyword>
<feature type="domain" description="Putative E3 ubiquitin-protein ligase LIN ARM-like" evidence="2">
    <location>
        <begin position="551"/>
        <end position="892"/>
    </location>
</feature>
<proteinExistence type="predicted"/>
<reference evidence="4" key="1">
    <citation type="journal article" date="2022" name="Int. J. Mol. Sci.">
        <title>Draft Genome of Tanacetum Coccineum: Genomic Comparison of Closely Related Tanacetum-Family Plants.</title>
        <authorList>
            <person name="Yamashiro T."/>
            <person name="Shiraishi A."/>
            <person name="Nakayama K."/>
            <person name="Satake H."/>
        </authorList>
    </citation>
    <scope>NUCLEOTIDE SEQUENCE</scope>
</reference>
<feature type="domain" description="Putative E3 ubiquitin-protein ligase LIN N-terminal" evidence="1">
    <location>
        <begin position="72"/>
        <end position="300"/>
    </location>
</feature>
<dbReference type="Pfam" id="PF23568">
    <property type="entry name" value="ARM_LIN"/>
    <property type="match status" value="1"/>
</dbReference>
<comment type="caution">
    <text evidence="4">The sequence shown here is derived from an EMBL/GenBank/DDBJ whole genome shotgun (WGS) entry which is preliminary data.</text>
</comment>
<evidence type="ECO:0000259" key="2">
    <source>
        <dbReference type="Pfam" id="PF23628"/>
    </source>
</evidence>
<dbReference type="InterPro" id="IPR016024">
    <property type="entry name" value="ARM-type_fold"/>
</dbReference>
<evidence type="ECO:0000259" key="3">
    <source>
        <dbReference type="Pfam" id="PF23654"/>
    </source>
</evidence>
<dbReference type="Pfam" id="PF23654">
    <property type="entry name" value="ARM_LIN_2nd"/>
    <property type="match status" value="1"/>
</dbReference>
<dbReference type="InterPro" id="IPR055566">
    <property type="entry name" value="ARM_LIN"/>
</dbReference>
<sequence length="901" mass="101059">MASLSDLLAKEGFKKVTFNKTVTADHDSISLPIYICHNRKSVDIPKHKNTSSIVSSKGRLSRRSNEPAIDEVATKAVISILSGYAGKYIKDATFRDLLREKCCSCLVRTSNGLSDNGVFANMELGIESIEKLIDNPGTVKELKMKSLRNSIGFLTIVASLNSKESRNGTTCGTPNSYLSACAHFYLSVVYKLEKNDRICARHVLQVFVDSPQLARLHLLPDLWEHFFLPHLLHLKIWYNKQTENLSDVYSKDQDEEMKHSSKVYEDHMNKGTIKFALYYKEWLKTGGEPPANIPSVPLPSINSESASSVRRQTSSSFNNFLHRTIFGNPVEKQPSTECDYGPMEQKELEKDVCFDDFNTNLHCNVESRLNDLPCQILQTEVHVTSSRVSTSSSDLTRAISTISSSQILTECEIAIQIMTKAWLDDPLVEKTLSKPSVIEGLLEVLFASDNEEILELVISLLTEFVTRNESNGKIIINLDQQLIGFMNLMKNSSLFLKAASLLHLVKPEAKQMISAEWVPLVLRVLEFGDQTQTLFSVRCSPQVAAYYFLDQLLNGFDQDRNLENARQVISLGGLSLLLRRMASGDILEKTKAVSVIYCCVQADGRCRHNLADNMNPELILELLVYKKELDCNESALSLLFELICLHRFEQRTKLFDKLLKGWDCMNTMEIMLVSLQRATREKRPLVAATILQLDLTGDPLKSSVYREEAIEAIIEALDSQICNEDVEEQAAKALLILGGRYAYTGTPEAEKWILKEAGYDESLEGGSHGRYYVVERSKHMNDDDEIEHWQRKAAMALWMSGSEKLIRALGKCISNGIPCLARASLVTVSWMSKFVHTVGDGDILRSIALSSLVRKLIQSLNHDSTIEERVLASFSLLALSKSSGMYVLSLTKDSEVPEADS</sequence>
<evidence type="ECO:0000313" key="4">
    <source>
        <dbReference type="EMBL" id="GJS50841.1"/>
    </source>
</evidence>
<name>A0ABQ4WD95_9ASTR</name>
<feature type="domain" description="Putative E3 ubiquitin-protein ligase LIN ARM repeats" evidence="3">
    <location>
        <begin position="391"/>
        <end position="550"/>
    </location>
</feature>
<dbReference type="EMBL" id="BQNB010008544">
    <property type="protein sequence ID" value="GJS50841.1"/>
    <property type="molecule type" value="Genomic_DNA"/>
</dbReference>
<dbReference type="InterPro" id="IPR056514">
    <property type="entry name" value="ARM_LIN_2nd"/>
</dbReference>
<dbReference type="Proteomes" id="UP001151760">
    <property type="component" value="Unassembled WGS sequence"/>
</dbReference>
<dbReference type="Pfam" id="PF23628">
    <property type="entry name" value="ARM_LIN_C"/>
    <property type="match status" value="1"/>
</dbReference>
<organism evidence="4 5">
    <name type="scientific">Tanacetum coccineum</name>
    <dbReference type="NCBI Taxonomy" id="301880"/>
    <lineage>
        <taxon>Eukaryota</taxon>
        <taxon>Viridiplantae</taxon>
        <taxon>Streptophyta</taxon>
        <taxon>Embryophyta</taxon>
        <taxon>Tracheophyta</taxon>
        <taxon>Spermatophyta</taxon>
        <taxon>Magnoliopsida</taxon>
        <taxon>eudicotyledons</taxon>
        <taxon>Gunneridae</taxon>
        <taxon>Pentapetalae</taxon>
        <taxon>asterids</taxon>
        <taxon>campanulids</taxon>
        <taxon>Asterales</taxon>
        <taxon>Asteraceae</taxon>
        <taxon>Asteroideae</taxon>
        <taxon>Anthemideae</taxon>
        <taxon>Anthemidinae</taxon>
        <taxon>Tanacetum</taxon>
    </lineage>
</organism>
<evidence type="ECO:0000313" key="5">
    <source>
        <dbReference type="Proteomes" id="UP001151760"/>
    </source>
</evidence>
<accession>A0ABQ4WD95</accession>
<reference evidence="4" key="2">
    <citation type="submission" date="2022-01" db="EMBL/GenBank/DDBJ databases">
        <authorList>
            <person name="Yamashiro T."/>
            <person name="Shiraishi A."/>
            <person name="Satake H."/>
            <person name="Nakayama K."/>
        </authorList>
    </citation>
    <scope>NUCLEOTIDE SEQUENCE</scope>
</reference>
<dbReference type="PANTHER" id="PTHR35549:SF3">
    <property type="entry name" value="E3 UBIQUITIN-PROTEIN LIGASE LIN"/>
    <property type="match status" value="1"/>
</dbReference>
<dbReference type="PANTHER" id="PTHR35549">
    <property type="entry name" value="OS04G0584500 PROTEIN"/>
    <property type="match status" value="1"/>
</dbReference>
<dbReference type="SUPFAM" id="SSF48371">
    <property type="entry name" value="ARM repeat"/>
    <property type="match status" value="1"/>
</dbReference>
<gene>
    <name evidence="4" type="ORF">Tco_0624203</name>
</gene>